<dbReference type="RefSeq" id="WP_128208760.1">
    <property type="nucleotide sequence ID" value="NZ_JBHRSO010000018.1"/>
</dbReference>
<evidence type="ECO:0000313" key="5">
    <source>
        <dbReference type="Proteomes" id="UP000284476"/>
    </source>
</evidence>
<accession>A0A443JKW5</accession>
<evidence type="ECO:0000313" key="2">
    <source>
        <dbReference type="EMBL" id="RWR11075.1"/>
    </source>
</evidence>
<dbReference type="CDD" id="cd00761">
    <property type="entry name" value="Glyco_tranf_GTA_type"/>
    <property type="match status" value="1"/>
</dbReference>
<dbReference type="InterPro" id="IPR029044">
    <property type="entry name" value="Nucleotide-diphossugar_trans"/>
</dbReference>
<feature type="domain" description="Glycosyltransferase 2-like" evidence="1">
    <location>
        <begin position="17"/>
        <end position="116"/>
    </location>
</feature>
<evidence type="ECO:0000313" key="3">
    <source>
        <dbReference type="EMBL" id="RWR21171.1"/>
    </source>
</evidence>
<comment type="caution">
    <text evidence="2">The sequence shown here is derived from an EMBL/GenBank/DDBJ whole genome shotgun (WGS) entry which is preliminary data.</text>
</comment>
<dbReference type="PANTHER" id="PTHR43685:SF11">
    <property type="entry name" value="GLYCOSYLTRANSFERASE TAGX-RELATED"/>
    <property type="match status" value="1"/>
</dbReference>
<keyword evidence="7" id="KW-1185">Reference proteome</keyword>
<reference evidence="5 6" key="2">
    <citation type="submission" date="2019-01" db="EMBL/GenBank/DDBJ databases">
        <authorList>
            <person name="Li Y."/>
        </authorList>
    </citation>
    <scope>NUCLEOTIDE SEQUENCE [LARGE SCALE GENOMIC DNA]</scope>
    <source>
        <strain evidence="2 7">2D-5</strain>
        <strain evidence="4 6">D19-10-3-21</strain>
        <strain evidence="3 5">SK2B-1</strain>
    </source>
</reference>
<evidence type="ECO:0000259" key="1">
    <source>
        <dbReference type="Pfam" id="PF00535"/>
    </source>
</evidence>
<organism evidence="2 7">
    <name type="scientific">Paenirhodobacter populi</name>
    <dbReference type="NCBI Taxonomy" id="2306993"/>
    <lineage>
        <taxon>Bacteria</taxon>
        <taxon>Pseudomonadati</taxon>
        <taxon>Pseudomonadota</taxon>
        <taxon>Alphaproteobacteria</taxon>
        <taxon>Rhodobacterales</taxon>
        <taxon>Rhodobacter group</taxon>
        <taxon>Paenirhodobacter</taxon>
    </lineage>
</organism>
<accession>A0A443KIG7</accession>
<dbReference type="EMBL" id="SAUX01000001">
    <property type="protein sequence ID" value="RWR32571.1"/>
    <property type="molecule type" value="Genomic_DNA"/>
</dbReference>
<dbReference type="Gene3D" id="3.90.550.10">
    <property type="entry name" value="Spore Coat Polysaccharide Biosynthesis Protein SpsA, Chain A"/>
    <property type="match status" value="1"/>
</dbReference>
<evidence type="ECO:0000313" key="4">
    <source>
        <dbReference type="EMBL" id="RWR32571.1"/>
    </source>
</evidence>
<dbReference type="SUPFAM" id="SSF53448">
    <property type="entry name" value="Nucleotide-diphospho-sugar transferases"/>
    <property type="match status" value="1"/>
</dbReference>
<dbReference type="AlphaFoldDB" id="A0A443ITP6"/>
<keyword evidence="2" id="KW-0808">Transferase</keyword>
<dbReference type="EMBL" id="SAUZ01000010">
    <property type="protein sequence ID" value="RWR21171.1"/>
    <property type="molecule type" value="Genomic_DNA"/>
</dbReference>
<dbReference type="EMBL" id="SAUW01000011">
    <property type="protein sequence ID" value="RWR11075.1"/>
    <property type="molecule type" value="Genomic_DNA"/>
</dbReference>
<dbReference type="PANTHER" id="PTHR43685">
    <property type="entry name" value="GLYCOSYLTRANSFERASE"/>
    <property type="match status" value="1"/>
</dbReference>
<dbReference type="Proteomes" id="UP000284476">
    <property type="component" value="Unassembled WGS sequence"/>
</dbReference>
<dbReference type="Proteomes" id="UP000285295">
    <property type="component" value="Unassembled WGS sequence"/>
</dbReference>
<gene>
    <name evidence="3" type="ORF">D2T30_10030</name>
    <name evidence="4" type="ORF">D2T31_00895</name>
    <name evidence="2" type="ORF">D2T33_12155</name>
</gene>
<proteinExistence type="predicted"/>
<evidence type="ECO:0000313" key="6">
    <source>
        <dbReference type="Proteomes" id="UP000285295"/>
    </source>
</evidence>
<accession>A0A443ITP6</accession>
<reference evidence="5 6" key="1">
    <citation type="submission" date="2019-01" db="EMBL/GenBank/DDBJ databases">
        <title>Sinorhodobacter populi sp. nov. isolated from the symptomatic bark tissue of Populus euramericana canker.</title>
        <authorList>
            <person name="Xu G."/>
        </authorList>
    </citation>
    <scope>NUCLEOTIDE SEQUENCE [LARGE SCALE GENOMIC DNA]</scope>
    <source>
        <strain evidence="2 7">2D-5</strain>
        <strain evidence="4 6">D19-10-3-21</strain>
        <strain evidence="3 5">SK2B-1</strain>
    </source>
</reference>
<dbReference type="Proteomes" id="UP000285710">
    <property type="component" value="Unassembled WGS sequence"/>
</dbReference>
<dbReference type="GO" id="GO:0016740">
    <property type="term" value="F:transferase activity"/>
    <property type="evidence" value="ECO:0007669"/>
    <property type="project" value="UniProtKB-KW"/>
</dbReference>
<dbReference type="InterPro" id="IPR001173">
    <property type="entry name" value="Glyco_trans_2-like"/>
</dbReference>
<dbReference type="OrthoDB" id="5291101at2"/>
<name>A0A443ITP6_9RHOB</name>
<dbReference type="Pfam" id="PF00535">
    <property type="entry name" value="Glycos_transf_2"/>
    <property type="match status" value="1"/>
</dbReference>
<protein>
    <submittedName>
        <fullName evidence="2">Glycosyltransferase</fullName>
    </submittedName>
</protein>
<evidence type="ECO:0000313" key="7">
    <source>
        <dbReference type="Proteomes" id="UP000285710"/>
    </source>
</evidence>
<sequence length="349" mass="38450">MGQRISTGPPAPPALAIVIPCYNYEAFVIRAIQSVLSQDRQDVEVVVVDDGSTDGSWSAILSTGVPAFRIPNSGARNACLYGLDHTTAPFVLFLDADDALKPGSLAKIIPMLDARVAKLQFALTRIGPDDEVISTAVPALDDYRDSEELARNVLAEGAYRSPPTSGNVFRRDLCEMLREADYDKFVDGAIVFAAPFLGDVVSISEELGCYRVHGSNDSGLGRTPEAAVLERDISRFRRRTEHLGRILARLGRGHEMTPPDQMYFHLERSLYRDIAVGRRPPAATCMRLVRRVWQQRDLRLKNKVGLSAFFTLAAMLPGSRSKAMLAYRLQTGRRSAFGLLSAIVSDQPR</sequence>
<dbReference type="InterPro" id="IPR050834">
    <property type="entry name" value="Glycosyltransf_2"/>
</dbReference>